<accession>A0A0H5RE70</accession>
<feature type="non-terminal residue" evidence="2">
    <location>
        <position position="1"/>
    </location>
</feature>
<protein>
    <submittedName>
        <fullName evidence="2">Uncharacterized protein</fullName>
    </submittedName>
</protein>
<evidence type="ECO:0000256" key="1">
    <source>
        <dbReference type="SAM" id="MobiDB-lite"/>
    </source>
</evidence>
<name>A0A0H5RE70_9EUKA</name>
<feature type="region of interest" description="Disordered" evidence="1">
    <location>
        <begin position="29"/>
        <end position="84"/>
    </location>
</feature>
<dbReference type="AlphaFoldDB" id="A0A0H5RE70"/>
<proteinExistence type="predicted"/>
<feature type="compositionally biased region" description="Low complexity" evidence="1">
    <location>
        <begin position="63"/>
        <end position="81"/>
    </location>
</feature>
<organism evidence="2">
    <name type="scientific">Spongospora subterranea</name>
    <dbReference type="NCBI Taxonomy" id="70186"/>
    <lineage>
        <taxon>Eukaryota</taxon>
        <taxon>Sar</taxon>
        <taxon>Rhizaria</taxon>
        <taxon>Endomyxa</taxon>
        <taxon>Phytomyxea</taxon>
        <taxon>Plasmodiophorida</taxon>
        <taxon>Plasmodiophoridae</taxon>
        <taxon>Spongospora</taxon>
    </lineage>
</organism>
<sequence length="185" mass="19963">RDKTPQSHCVQHLLTAEGQKFNGMYSTALSSDGKPSVKGEHNCRPLRTTPAEGQKYNVLTKESSSTSMDDDCSSGSSSSGVESDDLNIQSSKAEFVFVEDCAVFSIPNPVSNHSVTNIGISLAHQQCLACCSLNDVNTILEKIPLSDSSSQRNPAARILVGLHSDTIFQTSNLLPKNLVDKCQKF</sequence>
<dbReference type="EMBL" id="HACM01006422">
    <property type="protein sequence ID" value="CRZ06864.1"/>
    <property type="molecule type" value="Transcribed_RNA"/>
</dbReference>
<evidence type="ECO:0000313" key="2">
    <source>
        <dbReference type="EMBL" id="CRZ06864.1"/>
    </source>
</evidence>
<reference evidence="2" key="1">
    <citation type="submission" date="2015-04" db="EMBL/GenBank/DDBJ databases">
        <title>The genome sequence of the plant pathogenic Rhizarian Plasmodiophora brassicae reveals insights in its biotrophic life cycle and the origin of chitin synthesis.</title>
        <authorList>
            <person name="Schwelm A."/>
            <person name="Fogelqvist J."/>
            <person name="Knaust A."/>
            <person name="Julke S."/>
            <person name="Lilja T."/>
            <person name="Dhandapani V."/>
            <person name="Bonilla-Rosso G."/>
            <person name="Karlsson M."/>
            <person name="Shevchenko A."/>
            <person name="Choi S.R."/>
            <person name="Kim H.G."/>
            <person name="Park J.Y."/>
            <person name="Lim Y.P."/>
            <person name="Ludwig-Muller J."/>
            <person name="Dixelius C."/>
        </authorList>
    </citation>
    <scope>NUCLEOTIDE SEQUENCE</scope>
    <source>
        <tissue evidence="2">Potato root galls</tissue>
    </source>
</reference>